<dbReference type="AlphaFoldDB" id="A0AAD6BQ48"/>
<sequence>MLEEKKGPGSTDTSHPNKIHNSTIKTNLISNSSGAHRHSVTTDPGVDLEENNELNVFDKTRVNNLSQDQPDEGFDPSKKLQPCLIH</sequence>
<evidence type="ECO:0000256" key="1">
    <source>
        <dbReference type="SAM" id="MobiDB-lite"/>
    </source>
</evidence>
<evidence type="ECO:0000313" key="2">
    <source>
        <dbReference type="EMBL" id="KAJ4948072.1"/>
    </source>
</evidence>
<reference evidence="2" key="1">
    <citation type="submission" date="2022-11" db="EMBL/GenBank/DDBJ databases">
        <title>Chromosome-level genome of Pogonophryne albipinna.</title>
        <authorList>
            <person name="Jo E."/>
        </authorList>
    </citation>
    <scope>NUCLEOTIDE SEQUENCE</scope>
    <source>
        <strain evidence="2">SGF0006</strain>
        <tissue evidence="2">Muscle</tissue>
    </source>
</reference>
<gene>
    <name evidence="2" type="ORF">JOQ06_019613</name>
</gene>
<feature type="compositionally biased region" description="Polar residues" evidence="1">
    <location>
        <begin position="10"/>
        <end position="34"/>
    </location>
</feature>
<accession>A0AAD6BQ48</accession>
<organism evidence="2 3">
    <name type="scientific">Pogonophryne albipinna</name>
    <dbReference type="NCBI Taxonomy" id="1090488"/>
    <lineage>
        <taxon>Eukaryota</taxon>
        <taxon>Metazoa</taxon>
        <taxon>Chordata</taxon>
        <taxon>Craniata</taxon>
        <taxon>Vertebrata</taxon>
        <taxon>Euteleostomi</taxon>
        <taxon>Actinopterygii</taxon>
        <taxon>Neopterygii</taxon>
        <taxon>Teleostei</taxon>
        <taxon>Neoteleostei</taxon>
        <taxon>Acanthomorphata</taxon>
        <taxon>Eupercaria</taxon>
        <taxon>Perciformes</taxon>
        <taxon>Notothenioidei</taxon>
        <taxon>Pogonophryne</taxon>
    </lineage>
</organism>
<dbReference type="Proteomes" id="UP001219934">
    <property type="component" value="Unassembled WGS sequence"/>
</dbReference>
<dbReference type="EMBL" id="JAPTMU010000001">
    <property type="protein sequence ID" value="KAJ4948072.1"/>
    <property type="molecule type" value="Genomic_DNA"/>
</dbReference>
<feature type="region of interest" description="Disordered" evidence="1">
    <location>
        <begin position="1"/>
        <end position="86"/>
    </location>
</feature>
<keyword evidence="3" id="KW-1185">Reference proteome</keyword>
<name>A0AAD6BQ48_9TELE</name>
<proteinExistence type="predicted"/>
<comment type="caution">
    <text evidence="2">The sequence shown here is derived from an EMBL/GenBank/DDBJ whole genome shotgun (WGS) entry which is preliminary data.</text>
</comment>
<protein>
    <submittedName>
        <fullName evidence="2">Uncharacterized protein</fullName>
    </submittedName>
</protein>
<evidence type="ECO:0000313" key="3">
    <source>
        <dbReference type="Proteomes" id="UP001219934"/>
    </source>
</evidence>